<sequence length="414" mass="43347">ADLFYGQGTELALMAKFALRSGKRFGVSAEVHAIGIAAPAGAQATNTLTVSGTATAGGEVIIGIAGRTIRAPVSSGDTASTVAASIDSAIQEQLVELPVTTGVAAAVVTLTHLTNGVNGNDVLVETLDDSIGGITVTAATGVTGTGAYDITAALDNLGDKDYDIVATGNHTTTDITDFASHLDDMFDPGTKRWRHTMMAETGTLGTAQTLATAADNFRQMVVTAEGFKNTPAEIAAYVGMPIAAEPDPALPFNSVELPDLTLPDPADIPTNAEIESAIGGGLLILSSNEQQTTSLIVRAVTTQVTLSSAPFFIMLDVTISKSMFFVARQVDIAEKQAFPRAKKSQRTKRRLRAVVLQRLKLIEENEIVQNVDALAGELIVDNNATNPDRLDVAIPTSIIPPLNQIVNVINLIVE</sequence>
<organism evidence="1">
    <name type="scientific">marine sediment metagenome</name>
    <dbReference type="NCBI Taxonomy" id="412755"/>
    <lineage>
        <taxon>unclassified sequences</taxon>
        <taxon>metagenomes</taxon>
        <taxon>ecological metagenomes</taxon>
    </lineage>
</organism>
<gene>
    <name evidence="1" type="ORF">LCGC14_1295780</name>
</gene>
<name>A0A0F9LBR2_9ZZZZ</name>
<dbReference type="AlphaFoldDB" id="A0A0F9LBR2"/>
<evidence type="ECO:0008006" key="2">
    <source>
        <dbReference type="Google" id="ProtNLM"/>
    </source>
</evidence>
<feature type="non-terminal residue" evidence="1">
    <location>
        <position position="1"/>
    </location>
</feature>
<comment type="caution">
    <text evidence="1">The sequence shown here is derived from an EMBL/GenBank/DDBJ whole genome shotgun (WGS) entry which is preliminary data.</text>
</comment>
<protein>
    <recommendedName>
        <fullName evidence="2">Tail sheath protein C-terminal domain-containing protein</fullName>
    </recommendedName>
</protein>
<proteinExistence type="predicted"/>
<accession>A0A0F9LBR2</accession>
<evidence type="ECO:0000313" key="1">
    <source>
        <dbReference type="EMBL" id="KKM84771.1"/>
    </source>
</evidence>
<reference evidence="1" key="1">
    <citation type="journal article" date="2015" name="Nature">
        <title>Complex archaea that bridge the gap between prokaryotes and eukaryotes.</title>
        <authorList>
            <person name="Spang A."/>
            <person name="Saw J.H."/>
            <person name="Jorgensen S.L."/>
            <person name="Zaremba-Niedzwiedzka K."/>
            <person name="Martijn J."/>
            <person name="Lind A.E."/>
            <person name="van Eijk R."/>
            <person name="Schleper C."/>
            <person name="Guy L."/>
            <person name="Ettema T.J."/>
        </authorList>
    </citation>
    <scope>NUCLEOTIDE SEQUENCE</scope>
</reference>
<dbReference type="EMBL" id="LAZR01007515">
    <property type="protein sequence ID" value="KKM84771.1"/>
    <property type="molecule type" value="Genomic_DNA"/>
</dbReference>